<keyword evidence="4 13" id="KW-0547">Nucleotide-binding</keyword>
<feature type="domain" description="Helicase ATP-binding" evidence="18">
    <location>
        <begin position="23"/>
        <end position="157"/>
    </location>
</feature>
<evidence type="ECO:0000256" key="5">
    <source>
        <dbReference type="ARBA" id="ARBA00022763"/>
    </source>
</evidence>
<dbReference type="InterPro" id="IPR027417">
    <property type="entry name" value="P-loop_NTPase"/>
</dbReference>
<keyword evidence="8 13" id="KW-0267">Excision nuclease</keyword>
<dbReference type="RefSeq" id="WP_095415096.1">
    <property type="nucleotide sequence ID" value="NZ_CP018477.1"/>
</dbReference>
<dbReference type="SMART" id="SM00490">
    <property type="entry name" value="HELICc"/>
    <property type="match status" value="1"/>
</dbReference>
<feature type="domain" description="Helicase C-terminal" evidence="19">
    <location>
        <begin position="427"/>
        <end position="589"/>
    </location>
</feature>
<dbReference type="NCBIfam" id="TIGR00631">
    <property type="entry name" value="uvrb"/>
    <property type="match status" value="1"/>
</dbReference>
<feature type="domain" description="UVR" evidence="17">
    <location>
        <begin position="618"/>
        <end position="653"/>
    </location>
</feature>
<accession>A0A286RG09</accession>
<keyword evidence="9 13" id="KW-0234">DNA repair</keyword>
<dbReference type="InterPro" id="IPR004807">
    <property type="entry name" value="UvrB"/>
</dbReference>
<dbReference type="InterPro" id="IPR001943">
    <property type="entry name" value="UVR_dom"/>
</dbReference>
<dbReference type="GO" id="GO:0009432">
    <property type="term" value="P:SOS response"/>
    <property type="evidence" value="ECO:0007669"/>
    <property type="project" value="UniProtKB-UniRule"/>
</dbReference>
<dbReference type="PROSITE" id="PS51194">
    <property type="entry name" value="HELICASE_CTER"/>
    <property type="match status" value="1"/>
</dbReference>
<dbReference type="SUPFAM" id="SSF52540">
    <property type="entry name" value="P-loop containing nucleoside triphosphate hydrolases"/>
    <property type="match status" value="2"/>
</dbReference>
<dbReference type="Pfam" id="PF02151">
    <property type="entry name" value="UVR"/>
    <property type="match status" value="1"/>
</dbReference>
<dbReference type="InterPro" id="IPR014001">
    <property type="entry name" value="Helicase_ATP-bd"/>
</dbReference>
<comment type="domain">
    <text evidence="13">The beta-hairpin motif is involved in DNA binding.</text>
</comment>
<dbReference type="Pfam" id="PF04851">
    <property type="entry name" value="ResIII"/>
    <property type="match status" value="1"/>
</dbReference>
<dbReference type="GO" id="GO:0016887">
    <property type="term" value="F:ATP hydrolysis activity"/>
    <property type="evidence" value="ECO:0007669"/>
    <property type="project" value="InterPro"/>
</dbReference>
<reference evidence="20 21" key="1">
    <citation type="journal article" name="Front. Microbiol.">
        <title>Sugar Metabolism of the First Thermophilic Planctomycete Thermogutta terrifontis: Comparative Genomic and Transcriptomic Approaches.</title>
        <authorList>
            <person name="Elcheninov A.G."/>
            <person name="Menzel P."/>
            <person name="Gudbergsdottir S.R."/>
            <person name="Slesarev A.I."/>
            <person name="Kadnikov V.V."/>
            <person name="Krogh A."/>
            <person name="Bonch-Osmolovskaya E.A."/>
            <person name="Peng X."/>
            <person name="Kublanov I.V."/>
        </authorList>
    </citation>
    <scope>NUCLEOTIDE SEQUENCE [LARGE SCALE GENOMIC DNA]</scope>
    <source>
        <strain evidence="20 21">R1</strain>
    </source>
</reference>
<dbReference type="Pfam" id="PF00271">
    <property type="entry name" value="Helicase_C"/>
    <property type="match status" value="1"/>
</dbReference>
<keyword evidence="5 13" id="KW-0227">DNA damage</keyword>
<evidence type="ECO:0000256" key="14">
    <source>
        <dbReference type="RuleBase" id="RU003587"/>
    </source>
</evidence>
<dbReference type="SUPFAM" id="SSF46600">
    <property type="entry name" value="C-terminal UvrC-binding domain of UvrB"/>
    <property type="match status" value="1"/>
</dbReference>
<feature type="short sequence motif" description="Beta-hairpin" evidence="13">
    <location>
        <begin position="89"/>
        <end position="112"/>
    </location>
</feature>
<evidence type="ECO:0000256" key="6">
    <source>
        <dbReference type="ARBA" id="ARBA00022769"/>
    </source>
</evidence>
<dbReference type="GO" id="GO:0006289">
    <property type="term" value="P:nucleotide-excision repair"/>
    <property type="evidence" value="ECO:0007669"/>
    <property type="project" value="UniProtKB-UniRule"/>
</dbReference>
<dbReference type="Gene3D" id="4.10.860.10">
    <property type="entry name" value="UVR domain"/>
    <property type="match status" value="1"/>
</dbReference>
<dbReference type="InterPro" id="IPR024759">
    <property type="entry name" value="UvrB_YAD/RRR_dom"/>
</dbReference>
<evidence type="ECO:0000256" key="9">
    <source>
        <dbReference type="ARBA" id="ARBA00023204"/>
    </source>
</evidence>
<keyword evidence="21" id="KW-1185">Reference proteome</keyword>
<dbReference type="PROSITE" id="PS51192">
    <property type="entry name" value="HELICASE_ATP_BIND_1"/>
    <property type="match status" value="1"/>
</dbReference>
<evidence type="ECO:0000256" key="15">
    <source>
        <dbReference type="SAM" id="Coils"/>
    </source>
</evidence>
<evidence type="ECO:0000256" key="4">
    <source>
        <dbReference type="ARBA" id="ARBA00022741"/>
    </source>
</evidence>
<dbReference type="Pfam" id="PF12344">
    <property type="entry name" value="UvrB"/>
    <property type="match status" value="1"/>
</dbReference>
<evidence type="ECO:0000256" key="8">
    <source>
        <dbReference type="ARBA" id="ARBA00022881"/>
    </source>
</evidence>
<dbReference type="NCBIfam" id="NF003673">
    <property type="entry name" value="PRK05298.1"/>
    <property type="match status" value="1"/>
</dbReference>
<proteinExistence type="inferred from homology"/>
<dbReference type="CDD" id="cd17916">
    <property type="entry name" value="DEXHc_UvrB"/>
    <property type="match status" value="1"/>
</dbReference>
<dbReference type="AlphaFoldDB" id="A0A286RG09"/>
<evidence type="ECO:0000256" key="13">
    <source>
        <dbReference type="HAMAP-Rule" id="MF_00204"/>
    </source>
</evidence>
<evidence type="ECO:0000256" key="7">
    <source>
        <dbReference type="ARBA" id="ARBA00022840"/>
    </source>
</evidence>
<dbReference type="HAMAP" id="MF_00204">
    <property type="entry name" value="UvrB"/>
    <property type="match status" value="1"/>
</dbReference>
<evidence type="ECO:0000256" key="3">
    <source>
        <dbReference type="ARBA" id="ARBA00022490"/>
    </source>
</evidence>
<dbReference type="KEGG" id="ttf:THTE_2296"/>
<evidence type="ECO:0000313" key="20">
    <source>
        <dbReference type="EMBL" id="ASV74898.1"/>
    </source>
</evidence>
<name>A0A286RG09_9BACT</name>
<keyword evidence="3 13" id="KW-0963">Cytoplasm</keyword>
<dbReference type="GO" id="GO:0005524">
    <property type="term" value="F:ATP binding"/>
    <property type="evidence" value="ECO:0007669"/>
    <property type="project" value="UniProtKB-UniRule"/>
</dbReference>
<comment type="subunit">
    <text evidence="11 13 14">Forms a heterotetramer with UvrA during the search for lesions. Interacts with UvrC in an incision complex.</text>
</comment>
<dbReference type="InterPro" id="IPR041471">
    <property type="entry name" value="UvrB_inter"/>
</dbReference>
<dbReference type="OrthoDB" id="9806651at2"/>
<keyword evidence="7 13" id="KW-0067">ATP-binding</keyword>
<dbReference type="InterPro" id="IPR006935">
    <property type="entry name" value="Helicase/UvrB_N"/>
</dbReference>
<keyword evidence="6 13" id="KW-0228">DNA excision</keyword>
<comment type="similarity">
    <text evidence="2 13 14">Belongs to the UvrB family.</text>
</comment>
<evidence type="ECO:0000259" key="17">
    <source>
        <dbReference type="PROSITE" id="PS50151"/>
    </source>
</evidence>
<gene>
    <name evidence="13" type="primary">uvrB</name>
    <name evidence="20" type="ORF">THTE_2296</name>
</gene>
<evidence type="ECO:0000256" key="2">
    <source>
        <dbReference type="ARBA" id="ARBA00008533"/>
    </source>
</evidence>
<dbReference type="GO" id="GO:0003677">
    <property type="term" value="F:DNA binding"/>
    <property type="evidence" value="ECO:0007669"/>
    <property type="project" value="UniProtKB-UniRule"/>
</dbReference>
<evidence type="ECO:0000256" key="1">
    <source>
        <dbReference type="ARBA" id="ARBA00004496"/>
    </source>
</evidence>
<comment type="subcellular location">
    <subcellularLocation>
        <location evidence="1 13 14">Cytoplasm</location>
    </subcellularLocation>
</comment>
<dbReference type="Proteomes" id="UP000215086">
    <property type="component" value="Chromosome"/>
</dbReference>
<dbReference type="GO" id="GO:0009381">
    <property type="term" value="F:excinuclease ABC activity"/>
    <property type="evidence" value="ECO:0007669"/>
    <property type="project" value="UniProtKB-UniRule"/>
</dbReference>
<organism evidence="20 21">
    <name type="scientific">Thermogutta terrifontis</name>
    <dbReference type="NCBI Taxonomy" id="1331910"/>
    <lineage>
        <taxon>Bacteria</taxon>
        <taxon>Pseudomonadati</taxon>
        <taxon>Planctomycetota</taxon>
        <taxon>Planctomycetia</taxon>
        <taxon>Pirellulales</taxon>
        <taxon>Thermoguttaceae</taxon>
        <taxon>Thermogutta</taxon>
    </lineage>
</organism>
<evidence type="ECO:0000256" key="10">
    <source>
        <dbReference type="ARBA" id="ARBA00023236"/>
    </source>
</evidence>
<dbReference type="Gene3D" id="3.40.50.300">
    <property type="entry name" value="P-loop containing nucleotide triphosphate hydrolases"/>
    <property type="match status" value="3"/>
</dbReference>
<dbReference type="InterPro" id="IPR036876">
    <property type="entry name" value="UVR_dom_sf"/>
</dbReference>
<feature type="region of interest" description="Disordered" evidence="16">
    <location>
        <begin position="670"/>
        <end position="694"/>
    </location>
</feature>
<dbReference type="SMART" id="SM00487">
    <property type="entry name" value="DEXDc"/>
    <property type="match status" value="1"/>
</dbReference>
<dbReference type="GO" id="GO:0005737">
    <property type="term" value="C:cytoplasm"/>
    <property type="evidence" value="ECO:0007669"/>
    <property type="project" value="UniProtKB-SubCell"/>
</dbReference>
<feature type="binding site" evidence="13">
    <location>
        <begin position="36"/>
        <end position="43"/>
    </location>
    <ligand>
        <name>ATP</name>
        <dbReference type="ChEBI" id="CHEBI:30616"/>
    </ligand>
</feature>
<evidence type="ECO:0000256" key="16">
    <source>
        <dbReference type="SAM" id="MobiDB-lite"/>
    </source>
</evidence>
<dbReference type="PROSITE" id="PS50151">
    <property type="entry name" value="UVR"/>
    <property type="match status" value="1"/>
</dbReference>
<dbReference type="GO" id="GO:0009380">
    <property type="term" value="C:excinuclease repair complex"/>
    <property type="evidence" value="ECO:0007669"/>
    <property type="project" value="InterPro"/>
</dbReference>
<dbReference type="PANTHER" id="PTHR24029">
    <property type="entry name" value="UVRABC SYSTEM PROTEIN B"/>
    <property type="match status" value="1"/>
</dbReference>
<protein>
    <recommendedName>
        <fullName evidence="12 13">UvrABC system protein B</fullName>
        <shortName evidence="13">Protein UvrB</shortName>
    </recommendedName>
    <alternativeName>
        <fullName evidence="13">Excinuclease ABC subunit B</fullName>
    </alternativeName>
</protein>
<dbReference type="EMBL" id="CP018477">
    <property type="protein sequence ID" value="ASV74898.1"/>
    <property type="molecule type" value="Genomic_DNA"/>
</dbReference>
<comment type="function">
    <text evidence="13">The UvrABC repair system catalyzes the recognition and processing of DNA lesions. A damage recognition complex composed of 2 UvrA and 2 UvrB subunits scans DNA for abnormalities. Upon binding of the UvrA(2)B(2) complex to a putative damaged site, the DNA wraps around one UvrB monomer. DNA wrap is dependent on ATP binding by UvrB and probably causes local melting of the DNA helix, facilitating insertion of UvrB beta-hairpin between the DNA strands. Then UvrB probes one DNA strand for the presence of a lesion. If a lesion is found the UvrA subunits dissociate and the UvrB-DNA preincision complex is formed. This complex is subsequently bound by UvrC and the second UvrB is released. If no lesion is found, the DNA wraps around the other UvrB subunit that will check the other stand for damage.</text>
</comment>
<dbReference type="CDD" id="cd18790">
    <property type="entry name" value="SF2_C_UvrB"/>
    <property type="match status" value="1"/>
</dbReference>
<keyword evidence="10 13" id="KW-0742">SOS response</keyword>
<evidence type="ECO:0000256" key="12">
    <source>
        <dbReference type="ARBA" id="ARBA00029504"/>
    </source>
</evidence>
<evidence type="ECO:0000256" key="11">
    <source>
        <dbReference type="ARBA" id="ARBA00026033"/>
    </source>
</evidence>
<dbReference type="PANTHER" id="PTHR24029:SF0">
    <property type="entry name" value="UVRABC SYSTEM PROTEIN B"/>
    <property type="match status" value="1"/>
</dbReference>
<feature type="coiled-coil region" evidence="15">
    <location>
        <begin position="253"/>
        <end position="280"/>
    </location>
</feature>
<dbReference type="Pfam" id="PF17757">
    <property type="entry name" value="UvrB_inter"/>
    <property type="match status" value="1"/>
</dbReference>
<evidence type="ECO:0000259" key="18">
    <source>
        <dbReference type="PROSITE" id="PS51192"/>
    </source>
</evidence>
<dbReference type="InterPro" id="IPR001650">
    <property type="entry name" value="Helicase_C-like"/>
</dbReference>
<keyword evidence="15" id="KW-0175">Coiled coil</keyword>
<evidence type="ECO:0000313" key="21">
    <source>
        <dbReference type="Proteomes" id="UP000215086"/>
    </source>
</evidence>
<evidence type="ECO:0000259" key="19">
    <source>
        <dbReference type="PROSITE" id="PS51194"/>
    </source>
</evidence>
<sequence length="694" mass="79238">MFQLVSPFKPAGDQPKAIAALCEGLRKGKRAQVLMGVTGSGKTFTMANVIQFAQRPTLVMSHNKTLAAQLYAEFKEFFPYNAVHYFVSYYDYYQPEAYIPQRDIYIEKDASINEEIDRLRLAATSALMTRRDVIIVASVSCIYGLGSPEDYRNMMVSVQRGQIVDRDQLLMKLINIQYERNDFEFQPGRFRVRGDCVEVFPSYEQFAYRIELWGDEVEQIASIHPLTGQVLQKHDQVFIYPAKHFVLPESRIQAAIQSIREELEQRVAELKSQGKLLEAQRLSARTRYDLELLQEVGYCPGIENYSRHLAGRPPGSPPETLFSFFPDDFLLFVDESHVTVPQIRGMYGGDYSRKLTLVEHGFRLPSALDNRPLKFEEWEQKINQVIFVSATPGPYEIEQAGGEVVEQVIRPTGLLDPEVEIVPAKNQIPHLITQVRERAAQGERCLVTTLTKRLAEDLADYLTKQNIRCKWLHSELDAFERVELLRDLRKGEFDVLVGVNLLREGLDLPEVSLVAILDADKEGFLRSETSLIQTIGRCARNVNAKVILYADRITDSMQRAVEETRRRRKLQEEYNKAHGITPETVRKNLRAGIEAEAAAHARANAMVGRTNEIEYVTEEYIAELEAEMMAAAEALEFERAAAIRDRIQLLRKQIGKPLDEVKLIAVKRGRRGPRRNTIHPSPGINITGSRRRKR</sequence>